<dbReference type="STRING" id="1802605.A3A61_01650"/>
<name>A0A1G1WYI7_9BACT</name>
<proteinExistence type="predicted"/>
<accession>A0A1G1WYI7</accession>
<comment type="caution">
    <text evidence="1">The sequence shown here is derived from an EMBL/GenBank/DDBJ whole genome shotgun (WGS) entry which is preliminary data.</text>
</comment>
<dbReference type="Proteomes" id="UP000177718">
    <property type="component" value="Unassembled WGS sequence"/>
</dbReference>
<dbReference type="AlphaFoldDB" id="A0A1G1WYI7"/>
<protein>
    <submittedName>
        <fullName evidence="1">Uncharacterized protein</fullName>
    </submittedName>
</protein>
<evidence type="ECO:0000313" key="2">
    <source>
        <dbReference type="Proteomes" id="UP000177718"/>
    </source>
</evidence>
<dbReference type="EMBL" id="MHDB01000017">
    <property type="protein sequence ID" value="OGY32197.1"/>
    <property type="molecule type" value="Genomic_DNA"/>
</dbReference>
<sequence length="628" mass="71076">MFVVIYKFLRSKDLSTHQFHREKEMIRSADSPTQKHAELLEMRRKHGFVRYDETPFRRRQSAKRWSRGMLATLGEEGYGELPRQLPSAEQLLGGRIVTKNALIYQAIQEKFSSFAWEYRQVSRPRYGISTVVVFHNYPTVGGKRPTLFDLLVMPSELADHALYHSINHHTEMAGMSGPIEQIRTDVAASGFGYKGIDGLSWLPAFGPIKLPCYLEKELLELGRALFTFFSVVADLYRKEDRWVRDLLSHKVPLNIVRLMEEGTVDVIRPDIVLTEVGGRLQFVLTELETCPGGQGMGYSVEKAYGLAETSVSSFVEYLAGRPYRVVATHQWAEYTWELATFCQALREKGVDAEVLFDTFLDQIHTQVADSWIIPPGAPLHVRQEWNTDFLGRIARLGLGKVVRGAEYLGDIPQNAVVYRFGYFDNFGRDVLTFLKKCQDKGAVVINPLQFMLESKSLMAAIGISSVREIIGRRIGSEGVAILDRCVAETRLLTSDEDLLAELYRDRGYWLTKFAAWDGSNRSWGSRSLEVGSYMSDVDWQRSLSERLDLGFPVVAQHTISSVRYNIAYTGVDGRVAVLPDARTRFTPFLYRGKDGQILYGGGLMTLRSNTFRVHGATDAVEAPVIFQD</sequence>
<organism evidence="1 2">
    <name type="scientific">Candidatus Woykebacteria bacterium RIFCSPLOWO2_01_FULL_43_14</name>
    <dbReference type="NCBI Taxonomy" id="1802605"/>
    <lineage>
        <taxon>Bacteria</taxon>
        <taxon>Candidatus Woykeibacteriota</taxon>
    </lineage>
</organism>
<evidence type="ECO:0000313" key="1">
    <source>
        <dbReference type="EMBL" id="OGY32197.1"/>
    </source>
</evidence>
<gene>
    <name evidence="1" type="ORF">A3A61_01650</name>
</gene>
<reference evidence="1 2" key="1">
    <citation type="journal article" date="2016" name="Nat. Commun.">
        <title>Thousands of microbial genomes shed light on interconnected biogeochemical processes in an aquifer system.</title>
        <authorList>
            <person name="Anantharaman K."/>
            <person name="Brown C.T."/>
            <person name="Hug L.A."/>
            <person name="Sharon I."/>
            <person name="Castelle C.J."/>
            <person name="Probst A.J."/>
            <person name="Thomas B.C."/>
            <person name="Singh A."/>
            <person name="Wilkins M.J."/>
            <person name="Karaoz U."/>
            <person name="Brodie E.L."/>
            <person name="Williams K.H."/>
            <person name="Hubbard S.S."/>
            <person name="Banfield J.F."/>
        </authorList>
    </citation>
    <scope>NUCLEOTIDE SEQUENCE [LARGE SCALE GENOMIC DNA]</scope>
</reference>